<organism evidence="3 4">
    <name type="scientific">Shewanella corallii</name>
    <dbReference type="NCBI Taxonomy" id="560080"/>
    <lineage>
        <taxon>Bacteria</taxon>
        <taxon>Pseudomonadati</taxon>
        <taxon>Pseudomonadota</taxon>
        <taxon>Gammaproteobacteria</taxon>
        <taxon>Alteromonadales</taxon>
        <taxon>Shewanellaceae</taxon>
        <taxon>Shewanella</taxon>
    </lineage>
</organism>
<reference evidence="3 4" key="1">
    <citation type="submission" date="2022-01" db="EMBL/GenBank/DDBJ databases">
        <title>Whole genome-based taxonomy of the Shewanellaceae.</title>
        <authorList>
            <person name="Martin-Rodriguez A.J."/>
        </authorList>
    </citation>
    <scope>NUCLEOTIDE SEQUENCE [LARGE SCALE GENOMIC DNA]</scope>
    <source>
        <strain evidence="3 4">DSM 21332</strain>
    </source>
</reference>
<comment type="caution">
    <text evidence="3">The sequence shown here is derived from an EMBL/GenBank/DDBJ whole genome shotgun (WGS) entry which is preliminary data.</text>
</comment>
<dbReference type="RefSeq" id="WP_249248050.1">
    <property type="nucleotide sequence ID" value="NZ_JAKIKT010000002.1"/>
</dbReference>
<dbReference type="InterPro" id="IPR037682">
    <property type="entry name" value="TonB_C"/>
</dbReference>
<evidence type="ECO:0000256" key="1">
    <source>
        <dbReference type="SAM" id="SignalP"/>
    </source>
</evidence>
<accession>A0ABT0N474</accession>
<dbReference type="Pfam" id="PF03544">
    <property type="entry name" value="TonB_C"/>
    <property type="match status" value="1"/>
</dbReference>
<dbReference type="Gene3D" id="3.30.1150.10">
    <property type="match status" value="1"/>
</dbReference>
<feature type="chain" id="PRO_5046624132" evidence="1">
    <location>
        <begin position="18"/>
        <end position="158"/>
    </location>
</feature>
<feature type="domain" description="TonB C-terminal" evidence="2">
    <location>
        <begin position="49"/>
        <end position="123"/>
    </location>
</feature>
<name>A0ABT0N474_9GAMM</name>
<sequence>MKFIMSTLALLTLTACQSTGSASHSEYAGLALTEGEMTKAKWKQLVRKEPRYPIAEAKARRSGCATLEYVVTPDYQITEIEVVDASRSKFAKSARQSIADWQWQQVPAGNLEQPIKTQTRFEFCVEEVKGECSEARLLANTQCRGEDMVSAVGTLIKI</sequence>
<dbReference type="Proteomes" id="UP001202831">
    <property type="component" value="Unassembled WGS sequence"/>
</dbReference>
<proteinExistence type="predicted"/>
<dbReference type="PROSITE" id="PS51257">
    <property type="entry name" value="PROKAR_LIPOPROTEIN"/>
    <property type="match status" value="1"/>
</dbReference>
<gene>
    <name evidence="3" type="ORF">L2725_05470</name>
</gene>
<keyword evidence="4" id="KW-1185">Reference proteome</keyword>
<protein>
    <submittedName>
        <fullName evidence="3">Energy transducer TonB</fullName>
    </submittedName>
</protein>
<evidence type="ECO:0000259" key="2">
    <source>
        <dbReference type="Pfam" id="PF03544"/>
    </source>
</evidence>
<dbReference type="SUPFAM" id="SSF74653">
    <property type="entry name" value="TolA/TonB C-terminal domain"/>
    <property type="match status" value="1"/>
</dbReference>
<dbReference type="EMBL" id="JAKIKT010000002">
    <property type="protein sequence ID" value="MCL2913234.1"/>
    <property type="molecule type" value="Genomic_DNA"/>
</dbReference>
<keyword evidence="1" id="KW-0732">Signal</keyword>
<evidence type="ECO:0000313" key="3">
    <source>
        <dbReference type="EMBL" id="MCL2913234.1"/>
    </source>
</evidence>
<evidence type="ECO:0000313" key="4">
    <source>
        <dbReference type="Proteomes" id="UP001202831"/>
    </source>
</evidence>
<feature type="signal peptide" evidence="1">
    <location>
        <begin position="1"/>
        <end position="17"/>
    </location>
</feature>